<gene>
    <name evidence="1" type="ORF">FJTKL_07099</name>
</gene>
<dbReference type="Proteomes" id="UP001600888">
    <property type="component" value="Unassembled WGS sequence"/>
</dbReference>
<dbReference type="EMBL" id="JBAWTH010000025">
    <property type="protein sequence ID" value="KAL2286318.1"/>
    <property type="molecule type" value="Genomic_DNA"/>
</dbReference>
<organism evidence="1 2">
    <name type="scientific">Diaporthe vaccinii</name>
    <dbReference type="NCBI Taxonomy" id="105482"/>
    <lineage>
        <taxon>Eukaryota</taxon>
        <taxon>Fungi</taxon>
        <taxon>Dikarya</taxon>
        <taxon>Ascomycota</taxon>
        <taxon>Pezizomycotina</taxon>
        <taxon>Sordariomycetes</taxon>
        <taxon>Sordariomycetidae</taxon>
        <taxon>Diaporthales</taxon>
        <taxon>Diaporthaceae</taxon>
        <taxon>Diaporthe</taxon>
        <taxon>Diaporthe eres species complex</taxon>
    </lineage>
</organism>
<sequence length="104" mass="11738">MGPRLVPICRCQAVLGARRTPEAAPGWMFLGLVLAGRRNRTLDHLLILRLKPVGYLSHRTARLYKFRIVEDTHNTDCTSNTTVSLLDLTWPEPYFALFQAALSS</sequence>
<evidence type="ECO:0000313" key="1">
    <source>
        <dbReference type="EMBL" id="KAL2286318.1"/>
    </source>
</evidence>
<evidence type="ECO:0000313" key="2">
    <source>
        <dbReference type="Proteomes" id="UP001600888"/>
    </source>
</evidence>
<reference evidence="1 2" key="1">
    <citation type="submission" date="2024-03" db="EMBL/GenBank/DDBJ databases">
        <title>A high-quality draft genome sequence of Diaporthe vaccinii, a causative agent of upright dieback and viscid rot disease in cranberry plants.</title>
        <authorList>
            <person name="Sarrasin M."/>
            <person name="Lang B.F."/>
            <person name="Burger G."/>
        </authorList>
    </citation>
    <scope>NUCLEOTIDE SEQUENCE [LARGE SCALE GENOMIC DNA]</scope>
    <source>
        <strain evidence="1 2">IS7</strain>
    </source>
</reference>
<comment type="caution">
    <text evidence="1">The sequence shown here is derived from an EMBL/GenBank/DDBJ whole genome shotgun (WGS) entry which is preliminary data.</text>
</comment>
<proteinExistence type="predicted"/>
<keyword evidence="2" id="KW-1185">Reference proteome</keyword>
<name>A0ABR4EV60_9PEZI</name>
<protein>
    <submittedName>
        <fullName evidence="1">Uncharacterized protein</fullName>
    </submittedName>
</protein>
<accession>A0ABR4EV60</accession>